<keyword evidence="6" id="KW-1133">Transmembrane helix</keyword>
<keyword evidence="6" id="KW-0812">Transmembrane</keyword>
<dbReference type="FunFam" id="1.10.287.950:FF:000001">
    <property type="entry name" value="Methyl-accepting chemotaxis sensory transducer"/>
    <property type="match status" value="1"/>
</dbReference>
<evidence type="ECO:0000256" key="3">
    <source>
        <dbReference type="ARBA" id="ARBA00029447"/>
    </source>
</evidence>
<evidence type="ECO:0000256" key="2">
    <source>
        <dbReference type="ARBA" id="ARBA00022500"/>
    </source>
</evidence>
<dbReference type="InterPro" id="IPR051310">
    <property type="entry name" value="MCP_chemotaxis"/>
</dbReference>
<feature type="transmembrane region" description="Helical" evidence="6">
    <location>
        <begin position="193"/>
        <end position="215"/>
    </location>
</feature>
<dbReference type="Pfam" id="PF12729">
    <property type="entry name" value="4HB_MCP_1"/>
    <property type="match status" value="1"/>
</dbReference>
<organism evidence="8 9">
    <name type="scientific">Bdellovibrio bacteriovorus</name>
    <dbReference type="NCBI Taxonomy" id="959"/>
    <lineage>
        <taxon>Bacteria</taxon>
        <taxon>Pseudomonadati</taxon>
        <taxon>Bdellovibrionota</taxon>
        <taxon>Bdellovibrionia</taxon>
        <taxon>Bdellovibrionales</taxon>
        <taxon>Pseudobdellovibrionaceae</taxon>
        <taxon>Bdellovibrio</taxon>
    </lineage>
</organism>
<keyword evidence="6" id="KW-0472">Membrane</keyword>
<comment type="caution">
    <text evidence="8">The sequence shown here is derived from an EMBL/GenBank/DDBJ whole genome shotgun (WGS) entry which is preliminary data.</text>
</comment>
<dbReference type="SMART" id="SM00283">
    <property type="entry name" value="MA"/>
    <property type="match status" value="1"/>
</dbReference>
<feature type="domain" description="Methyl-accepting transducer" evidence="7">
    <location>
        <begin position="233"/>
        <end position="462"/>
    </location>
</feature>
<dbReference type="CDD" id="cd11386">
    <property type="entry name" value="MCP_signal"/>
    <property type="match status" value="1"/>
</dbReference>
<dbReference type="EMBL" id="LUKF01000007">
    <property type="protein sequence ID" value="KYG67691.1"/>
    <property type="molecule type" value="Genomic_DNA"/>
</dbReference>
<dbReference type="RefSeq" id="WP_063243285.1">
    <property type="nucleotide sequence ID" value="NZ_LUKF01000007.1"/>
</dbReference>
<dbReference type="PROSITE" id="PS50111">
    <property type="entry name" value="CHEMOTAXIS_TRANSDUC_2"/>
    <property type="match status" value="1"/>
</dbReference>
<evidence type="ECO:0000259" key="7">
    <source>
        <dbReference type="PROSITE" id="PS50111"/>
    </source>
</evidence>
<dbReference type="Pfam" id="PF00015">
    <property type="entry name" value="MCPsignal"/>
    <property type="match status" value="1"/>
</dbReference>
<dbReference type="InterPro" id="IPR004089">
    <property type="entry name" value="MCPsignal_dom"/>
</dbReference>
<name>A0A150WTI7_BDEBC</name>
<dbReference type="GO" id="GO:0004888">
    <property type="term" value="F:transmembrane signaling receptor activity"/>
    <property type="evidence" value="ECO:0007669"/>
    <property type="project" value="InterPro"/>
</dbReference>
<sequence length="546" mass="58795">MKSWLRGIKGKLFFSAVIPLFGFIALGYISYASFSSLGGLLNDAYVNIIPNLKAVDNIEGARARIGQYLWGSMANKDVPKHRGDYVKKARVAVKEYLDAVADYEDTTFQPGEQDIYANMKHLNGEYIAEVNKFIDVLEKGSDEDLLKAREQMTGGPYLAHSTQIKKTAGEIIALYEKLAKEKNEFQKAETKNALTWLAVIGCSSAALVFCILLFVANALSKRVSSVVNKLSDAGMQVNQAINQLSLAGQSLSQASTSSAASLEETVASLEEMTSMVKLNSDNAKQAASLAVTSRTAAEDGEREIKNLVTSMHDISQSSKKIEEIINVIDDIAFQTNLLALNAAVEAARAGEQGKGFAVVADAVRTLAQRSASAAKDITSLIKDSVEKIENGTEIADRSGSVLNNIVTSIKKVSDLNNEISAASSEQTTGIQQINKAMNQLDQGSQSNAASSEEIASTAEEISSQSNQMQLLVKDLNGYVTGQTEVIETVAEKTESKKQKPKTQAAGSKVIKFKPPQKVAKPTEAAEVIPFDNEDEPRAKVGTTDGF</sequence>
<dbReference type="PANTHER" id="PTHR43531:SF11">
    <property type="entry name" value="METHYL-ACCEPTING CHEMOTAXIS PROTEIN 3"/>
    <property type="match status" value="1"/>
</dbReference>
<dbReference type="Gene3D" id="1.10.287.950">
    <property type="entry name" value="Methyl-accepting chemotaxis protein"/>
    <property type="match status" value="1"/>
</dbReference>
<proteinExistence type="inferred from homology"/>
<dbReference type="AlphaFoldDB" id="A0A150WTI7"/>
<dbReference type="Proteomes" id="UP000075391">
    <property type="component" value="Unassembled WGS sequence"/>
</dbReference>
<comment type="similarity">
    <text evidence="3">Belongs to the methyl-accepting chemotaxis (MCP) protein family.</text>
</comment>
<protein>
    <submittedName>
        <fullName evidence="8">Chemotaxis protein</fullName>
    </submittedName>
</protein>
<feature type="region of interest" description="Disordered" evidence="5">
    <location>
        <begin position="441"/>
        <end position="461"/>
    </location>
</feature>
<dbReference type="SUPFAM" id="SSF58104">
    <property type="entry name" value="Methyl-accepting chemotaxis protein (MCP) signaling domain"/>
    <property type="match status" value="1"/>
</dbReference>
<gene>
    <name evidence="8" type="ORF">AZI85_16995</name>
</gene>
<dbReference type="InterPro" id="IPR004090">
    <property type="entry name" value="Chemotax_Me-accpt_rcpt"/>
</dbReference>
<feature type="region of interest" description="Disordered" evidence="5">
    <location>
        <begin position="491"/>
        <end position="524"/>
    </location>
</feature>
<accession>A0A150WTI7</accession>
<keyword evidence="4" id="KW-0807">Transducer</keyword>
<feature type="transmembrane region" description="Helical" evidence="6">
    <location>
        <begin position="12"/>
        <end position="31"/>
    </location>
</feature>
<dbReference type="GO" id="GO:0006935">
    <property type="term" value="P:chemotaxis"/>
    <property type="evidence" value="ECO:0007669"/>
    <property type="project" value="UniProtKB-KW"/>
</dbReference>
<dbReference type="InterPro" id="IPR024478">
    <property type="entry name" value="HlyB_4HB_MCP"/>
</dbReference>
<evidence type="ECO:0000256" key="1">
    <source>
        <dbReference type="ARBA" id="ARBA00004370"/>
    </source>
</evidence>
<dbReference type="PANTHER" id="PTHR43531">
    <property type="entry name" value="PROTEIN ICFG"/>
    <property type="match status" value="1"/>
</dbReference>
<feature type="compositionally biased region" description="Low complexity" evidence="5">
    <location>
        <begin position="444"/>
        <end position="461"/>
    </location>
</feature>
<reference evidence="8 9" key="1">
    <citation type="submission" date="2016-03" db="EMBL/GenBank/DDBJ databases">
        <authorList>
            <person name="Ploux O."/>
        </authorList>
    </citation>
    <scope>NUCLEOTIDE SEQUENCE [LARGE SCALE GENOMIC DNA]</scope>
    <source>
        <strain evidence="8 9">BER2</strain>
    </source>
</reference>
<evidence type="ECO:0000256" key="6">
    <source>
        <dbReference type="SAM" id="Phobius"/>
    </source>
</evidence>
<dbReference type="GO" id="GO:0005886">
    <property type="term" value="C:plasma membrane"/>
    <property type="evidence" value="ECO:0007669"/>
    <property type="project" value="TreeGrafter"/>
</dbReference>
<comment type="subcellular location">
    <subcellularLocation>
        <location evidence="1">Membrane</location>
    </subcellularLocation>
</comment>
<dbReference type="OrthoDB" id="9765776at2"/>
<evidence type="ECO:0000256" key="5">
    <source>
        <dbReference type="SAM" id="MobiDB-lite"/>
    </source>
</evidence>
<dbReference type="GO" id="GO:0007165">
    <property type="term" value="P:signal transduction"/>
    <property type="evidence" value="ECO:0007669"/>
    <property type="project" value="UniProtKB-KW"/>
</dbReference>
<dbReference type="PRINTS" id="PR00260">
    <property type="entry name" value="CHEMTRNSDUCR"/>
</dbReference>
<evidence type="ECO:0000313" key="8">
    <source>
        <dbReference type="EMBL" id="KYG67691.1"/>
    </source>
</evidence>
<evidence type="ECO:0000313" key="9">
    <source>
        <dbReference type="Proteomes" id="UP000075391"/>
    </source>
</evidence>
<keyword evidence="2" id="KW-0145">Chemotaxis</keyword>
<evidence type="ECO:0000256" key="4">
    <source>
        <dbReference type="PROSITE-ProRule" id="PRU00284"/>
    </source>
</evidence>